<feature type="region of interest" description="Disordered" evidence="1">
    <location>
        <begin position="1"/>
        <end position="53"/>
    </location>
</feature>
<feature type="compositionally biased region" description="Acidic residues" evidence="1">
    <location>
        <begin position="1"/>
        <end position="14"/>
    </location>
</feature>
<gene>
    <name evidence="2" type="ordered locus">AALP_Aa1g190100</name>
</gene>
<evidence type="ECO:0000256" key="1">
    <source>
        <dbReference type="SAM" id="MobiDB-lite"/>
    </source>
</evidence>
<dbReference type="Gramene" id="KFK43911">
    <property type="protein sequence ID" value="KFK43911"/>
    <property type="gene ID" value="AALP_AA1G190100"/>
</dbReference>
<dbReference type="EMBL" id="CM002869">
    <property type="protein sequence ID" value="KFK43911.1"/>
    <property type="molecule type" value="Genomic_DNA"/>
</dbReference>
<proteinExistence type="predicted"/>
<reference evidence="3" key="1">
    <citation type="journal article" date="2015" name="Nat. Plants">
        <title>Genome expansion of Arabis alpina linked with retrotransposition and reduced symmetric DNA methylation.</title>
        <authorList>
            <person name="Willing E.M."/>
            <person name="Rawat V."/>
            <person name="Mandakova T."/>
            <person name="Maumus F."/>
            <person name="James G.V."/>
            <person name="Nordstroem K.J."/>
            <person name="Becker C."/>
            <person name="Warthmann N."/>
            <person name="Chica C."/>
            <person name="Szarzynska B."/>
            <person name="Zytnicki M."/>
            <person name="Albani M.C."/>
            <person name="Kiefer C."/>
            <person name="Bergonzi S."/>
            <person name="Castaings L."/>
            <person name="Mateos J.L."/>
            <person name="Berns M.C."/>
            <person name="Bujdoso N."/>
            <person name="Piofczyk T."/>
            <person name="de Lorenzo L."/>
            <person name="Barrero-Sicilia C."/>
            <person name="Mateos I."/>
            <person name="Piednoel M."/>
            <person name="Hagmann J."/>
            <person name="Chen-Min-Tao R."/>
            <person name="Iglesias-Fernandez R."/>
            <person name="Schuster S.C."/>
            <person name="Alonso-Blanco C."/>
            <person name="Roudier F."/>
            <person name="Carbonero P."/>
            <person name="Paz-Ares J."/>
            <person name="Davis S.J."/>
            <person name="Pecinka A."/>
            <person name="Quesneville H."/>
            <person name="Colot V."/>
            <person name="Lysak M.A."/>
            <person name="Weigel D."/>
            <person name="Coupland G."/>
            <person name="Schneeberger K."/>
        </authorList>
    </citation>
    <scope>NUCLEOTIDE SEQUENCE [LARGE SCALE GENOMIC DNA]</scope>
    <source>
        <strain evidence="3">cv. Pajares</strain>
    </source>
</reference>
<keyword evidence="3" id="KW-1185">Reference proteome</keyword>
<organism evidence="2 3">
    <name type="scientific">Arabis alpina</name>
    <name type="common">Alpine rock-cress</name>
    <dbReference type="NCBI Taxonomy" id="50452"/>
    <lineage>
        <taxon>Eukaryota</taxon>
        <taxon>Viridiplantae</taxon>
        <taxon>Streptophyta</taxon>
        <taxon>Embryophyta</taxon>
        <taxon>Tracheophyta</taxon>
        <taxon>Spermatophyta</taxon>
        <taxon>Magnoliopsida</taxon>
        <taxon>eudicotyledons</taxon>
        <taxon>Gunneridae</taxon>
        <taxon>Pentapetalae</taxon>
        <taxon>rosids</taxon>
        <taxon>malvids</taxon>
        <taxon>Brassicales</taxon>
        <taxon>Brassicaceae</taxon>
        <taxon>Arabideae</taxon>
        <taxon>Arabis</taxon>
    </lineage>
</organism>
<feature type="compositionally biased region" description="Basic residues" evidence="1">
    <location>
        <begin position="19"/>
        <end position="28"/>
    </location>
</feature>
<evidence type="ECO:0000313" key="3">
    <source>
        <dbReference type="Proteomes" id="UP000029120"/>
    </source>
</evidence>
<sequence length="53" mass="6078">MIDAEGIGDEEDENDYGKTKKQKIKRGRNIGGSRDEYEEEERFEIINGGREAT</sequence>
<evidence type="ECO:0000313" key="2">
    <source>
        <dbReference type="EMBL" id="KFK43911.1"/>
    </source>
</evidence>
<accession>A0A087HP59</accession>
<name>A0A087HP59_ARAAL</name>
<dbReference type="Proteomes" id="UP000029120">
    <property type="component" value="Chromosome 1"/>
</dbReference>
<dbReference type="AlphaFoldDB" id="A0A087HP59"/>
<protein>
    <submittedName>
        <fullName evidence="2">Uncharacterized protein</fullName>
    </submittedName>
</protein>